<evidence type="ECO:0000256" key="3">
    <source>
        <dbReference type="ARBA" id="ARBA00022989"/>
    </source>
</evidence>
<comment type="similarity">
    <text evidence="5">Belongs to the SAT4 family.</text>
</comment>
<feature type="transmembrane region" description="Helical" evidence="7">
    <location>
        <begin position="26"/>
        <end position="50"/>
    </location>
</feature>
<dbReference type="InterPro" id="IPR049326">
    <property type="entry name" value="Rhodopsin_dom_fungi"/>
</dbReference>
<evidence type="ECO:0000256" key="5">
    <source>
        <dbReference type="ARBA" id="ARBA00038359"/>
    </source>
</evidence>
<evidence type="ECO:0000259" key="8">
    <source>
        <dbReference type="Pfam" id="PF20684"/>
    </source>
</evidence>
<evidence type="ECO:0000256" key="4">
    <source>
        <dbReference type="ARBA" id="ARBA00023136"/>
    </source>
</evidence>
<gene>
    <name evidence="9" type="ORF">BU23DRAFT_568809</name>
</gene>
<feature type="region of interest" description="Disordered" evidence="6">
    <location>
        <begin position="224"/>
        <end position="249"/>
    </location>
</feature>
<accession>A0A6A5V986</accession>
<feature type="transmembrane region" description="Helical" evidence="7">
    <location>
        <begin position="160"/>
        <end position="184"/>
    </location>
</feature>
<dbReference type="EMBL" id="ML976685">
    <property type="protein sequence ID" value="KAF1972592.1"/>
    <property type="molecule type" value="Genomic_DNA"/>
</dbReference>
<feature type="region of interest" description="Disordered" evidence="6">
    <location>
        <begin position="273"/>
        <end position="293"/>
    </location>
</feature>
<dbReference type="GO" id="GO:0016020">
    <property type="term" value="C:membrane"/>
    <property type="evidence" value="ECO:0007669"/>
    <property type="project" value="UniProtKB-SubCell"/>
</dbReference>
<dbReference type="OrthoDB" id="5329176at2759"/>
<dbReference type="PANTHER" id="PTHR33048:SF47">
    <property type="entry name" value="INTEGRAL MEMBRANE PROTEIN-RELATED"/>
    <property type="match status" value="1"/>
</dbReference>
<evidence type="ECO:0000313" key="9">
    <source>
        <dbReference type="EMBL" id="KAF1972592.1"/>
    </source>
</evidence>
<feature type="transmembrane region" description="Helical" evidence="7">
    <location>
        <begin position="70"/>
        <end position="98"/>
    </location>
</feature>
<evidence type="ECO:0000256" key="7">
    <source>
        <dbReference type="SAM" id="Phobius"/>
    </source>
</evidence>
<protein>
    <recommendedName>
        <fullName evidence="8">Rhodopsin domain-containing protein</fullName>
    </recommendedName>
</protein>
<keyword evidence="3 7" id="KW-1133">Transmembrane helix</keyword>
<feature type="domain" description="Rhodopsin" evidence="8">
    <location>
        <begin position="24"/>
        <end position="109"/>
    </location>
</feature>
<evidence type="ECO:0000256" key="2">
    <source>
        <dbReference type="ARBA" id="ARBA00022692"/>
    </source>
</evidence>
<proteinExistence type="inferred from homology"/>
<dbReference type="AlphaFoldDB" id="A0A6A5V986"/>
<feature type="transmembrane region" description="Helical" evidence="7">
    <location>
        <begin position="119"/>
        <end position="140"/>
    </location>
</feature>
<evidence type="ECO:0000256" key="1">
    <source>
        <dbReference type="ARBA" id="ARBA00004141"/>
    </source>
</evidence>
<evidence type="ECO:0000256" key="6">
    <source>
        <dbReference type="SAM" id="MobiDB-lite"/>
    </source>
</evidence>
<dbReference type="Pfam" id="PF20684">
    <property type="entry name" value="Fung_rhodopsin"/>
    <property type="match status" value="1"/>
</dbReference>
<keyword evidence="2 7" id="KW-0812">Transmembrane</keyword>
<keyword evidence="10" id="KW-1185">Reference proteome</keyword>
<name>A0A6A5V986_9PLEO</name>
<comment type="subcellular location">
    <subcellularLocation>
        <location evidence="1">Membrane</location>
        <topology evidence="1">Multi-pass membrane protein</topology>
    </subcellularLocation>
</comment>
<dbReference type="InterPro" id="IPR052337">
    <property type="entry name" value="SAT4-like"/>
</dbReference>
<dbReference type="Proteomes" id="UP000800036">
    <property type="component" value="Unassembled WGS sequence"/>
</dbReference>
<evidence type="ECO:0000313" key="10">
    <source>
        <dbReference type="Proteomes" id="UP000800036"/>
    </source>
</evidence>
<sequence>MAYDALCRAGSTKCSYLDPSGELIKWLYILAVYYSTMHFLIKYAFLTYYLRLSINHAFRLYVSPGFGLNIGLLLINLALIVFQCIPVAAAFTPLLRIAGAECMNGYYILMAPSTVRTKIGVISVFAFGSVSVILDMIRFHSLMKLISINPLTIAQGVGEIMIVAALELITAAIAVKLPAIRCIYVQYSKKHSKRMTDISGIGGISRSQTYTVWTMSKSPQKVNFELQDPPQRSPSRPAPLKHDRTESEERLWCRRAMNSPTMTIWADRDLGMQEKLQSAGTQNTPADATTKWE</sequence>
<organism evidence="9 10">
    <name type="scientific">Bimuria novae-zelandiae CBS 107.79</name>
    <dbReference type="NCBI Taxonomy" id="1447943"/>
    <lineage>
        <taxon>Eukaryota</taxon>
        <taxon>Fungi</taxon>
        <taxon>Dikarya</taxon>
        <taxon>Ascomycota</taxon>
        <taxon>Pezizomycotina</taxon>
        <taxon>Dothideomycetes</taxon>
        <taxon>Pleosporomycetidae</taxon>
        <taxon>Pleosporales</taxon>
        <taxon>Massarineae</taxon>
        <taxon>Didymosphaeriaceae</taxon>
        <taxon>Bimuria</taxon>
    </lineage>
</organism>
<dbReference type="PANTHER" id="PTHR33048">
    <property type="entry name" value="PTH11-LIKE INTEGRAL MEMBRANE PROTEIN (AFU_ORTHOLOGUE AFUA_5G11245)"/>
    <property type="match status" value="1"/>
</dbReference>
<reference evidence="9" key="1">
    <citation type="journal article" date="2020" name="Stud. Mycol.">
        <title>101 Dothideomycetes genomes: a test case for predicting lifestyles and emergence of pathogens.</title>
        <authorList>
            <person name="Haridas S."/>
            <person name="Albert R."/>
            <person name="Binder M."/>
            <person name="Bloem J."/>
            <person name="Labutti K."/>
            <person name="Salamov A."/>
            <person name="Andreopoulos B."/>
            <person name="Baker S."/>
            <person name="Barry K."/>
            <person name="Bills G."/>
            <person name="Bluhm B."/>
            <person name="Cannon C."/>
            <person name="Castanera R."/>
            <person name="Culley D."/>
            <person name="Daum C."/>
            <person name="Ezra D."/>
            <person name="Gonzalez J."/>
            <person name="Henrissat B."/>
            <person name="Kuo A."/>
            <person name="Liang C."/>
            <person name="Lipzen A."/>
            <person name="Lutzoni F."/>
            <person name="Magnuson J."/>
            <person name="Mondo S."/>
            <person name="Nolan M."/>
            <person name="Ohm R."/>
            <person name="Pangilinan J."/>
            <person name="Park H.-J."/>
            <person name="Ramirez L."/>
            <person name="Alfaro M."/>
            <person name="Sun H."/>
            <person name="Tritt A."/>
            <person name="Yoshinaga Y."/>
            <person name="Zwiers L.-H."/>
            <person name="Turgeon B."/>
            <person name="Goodwin S."/>
            <person name="Spatafora J."/>
            <person name="Crous P."/>
            <person name="Grigoriev I."/>
        </authorList>
    </citation>
    <scope>NUCLEOTIDE SEQUENCE</scope>
    <source>
        <strain evidence="9">CBS 107.79</strain>
    </source>
</reference>
<feature type="compositionally biased region" description="Polar residues" evidence="6">
    <location>
        <begin position="275"/>
        <end position="287"/>
    </location>
</feature>
<feature type="compositionally biased region" description="Basic and acidic residues" evidence="6">
    <location>
        <begin position="240"/>
        <end position="249"/>
    </location>
</feature>
<keyword evidence="4 7" id="KW-0472">Membrane</keyword>